<dbReference type="InterPro" id="IPR023346">
    <property type="entry name" value="Lysozyme-like_dom_sf"/>
</dbReference>
<evidence type="ECO:0000256" key="3">
    <source>
        <dbReference type="SAM" id="MobiDB-lite"/>
    </source>
</evidence>
<dbReference type="InterPro" id="IPR010618">
    <property type="entry name" value="RPF"/>
</dbReference>
<dbReference type="Proteomes" id="UP000184388">
    <property type="component" value="Unassembled WGS sequence"/>
</dbReference>
<gene>
    <name evidence="5" type="ORF">SAMN05216268_1368</name>
</gene>
<dbReference type="GO" id="GO:0016787">
    <property type="term" value="F:hydrolase activity"/>
    <property type="evidence" value="ECO:0007669"/>
    <property type="project" value="UniProtKB-KW"/>
</dbReference>
<organism evidence="5 6">
    <name type="scientific">Streptomyces yunnanensis</name>
    <dbReference type="NCBI Taxonomy" id="156453"/>
    <lineage>
        <taxon>Bacteria</taxon>
        <taxon>Bacillati</taxon>
        <taxon>Actinomycetota</taxon>
        <taxon>Actinomycetes</taxon>
        <taxon>Kitasatosporales</taxon>
        <taxon>Streptomycetaceae</taxon>
        <taxon>Streptomyces</taxon>
    </lineage>
</organism>
<comment type="caution">
    <text evidence="5">The sequence shown here is derived from an EMBL/GenBank/DDBJ whole genome shotgun (WGS) entry which is preliminary data.</text>
</comment>
<dbReference type="Pfam" id="PF06737">
    <property type="entry name" value="Transglycosylas"/>
    <property type="match status" value="1"/>
</dbReference>
<feature type="compositionally biased region" description="Low complexity" evidence="3">
    <location>
        <begin position="132"/>
        <end position="149"/>
    </location>
</feature>
<evidence type="ECO:0000313" key="5">
    <source>
        <dbReference type="EMBL" id="SHN32349.1"/>
    </source>
</evidence>
<evidence type="ECO:0000256" key="1">
    <source>
        <dbReference type="ARBA" id="ARBA00010830"/>
    </source>
</evidence>
<dbReference type="Gene3D" id="1.10.530.10">
    <property type="match status" value="1"/>
</dbReference>
<sequence>MPSCSSAPVLPRPTAAPARRRPGRLCTVVCAAAVGLLPVLPAAAHGAVWGGRPCVSPADAGGNGYFGGLQFALGSWRAMGGTAYAPCADRASRTWQITVARRLLALRGWQAWPACAARLGLLASGSRLAAQMAPPRRGPAAPRRVAAGGPVHGARRQQA</sequence>
<name>A0A9X8R0B5_9ACTN</name>
<feature type="region of interest" description="Disordered" evidence="3">
    <location>
        <begin position="132"/>
        <end position="159"/>
    </location>
</feature>
<dbReference type="AlphaFoldDB" id="A0A9X8R0B5"/>
<dbReference type="SUPFAM" id="SSF53955">
    <property type="entry name" value="Lysozyme-like"/>
    <property type="match status" value="1"/>
</dbReference>
<proteinExistence type="inferred from homology"/>
<accession>A0A9X8R0B5</accession>
<evidence type="ECO:0000313" key="6">
    <source>
        <dbReference type="Proteomes" id="UP000184388"/>
    </source>
</evidence>
<comment type="similarity">
    <text evidence="1">Belongs to the transglycosylase family. Rpf subfamily.</text>
</comment>
<dbReference type="EMBL" id="FRBK01000036">
    <property type="protein sequence ID" value="SHN32349.1"/>
    <property type="molecule type" value="Genomic_DNA"/>
</dbReference>
<evidence type="ECO:0000259" key="4">
    <source>
        <dbReference type="Pfam" id="PF06737"/>
    </source>
</evidence>
<reference evidence="6" key="1">
    <citation type="submission" date="2016-11" db="EMBL/GenBank/DDBJ databases">
        <authorList>
            <person name="Jaros S."/>
            <person name="Januszkiewicz K."/>
            <person name="Wedrychowicz H."/>
        </authorList>
    </citation>
    <scope>NUCLEOTIDE SEQUENCE [LARGE SCALE GENOMIC DNA]</scope>
    <source>
        <strain evidence="6">CGMCC 4.3555</strain>
    </source>
</reference>
<keyword evidence="2" id="KW-0378">Hydrolase</keyword>
<feature type="domain" description="Resuscitation-promoting factor core lysozyme-like" evidence="4">
    <location>
        <begin position="61"/>
        <end position="115"/>
    </location>
</feature>
<evidence type="ECO:0000256" key="2">
    <source>
        <dbReference type="ARBA" id="ARBA00022801"/>
    </source>
</evidence>
<dbReference type="RefSeq" id="WP_079182422.1">
    <property type="nucleotide sequence ID" value="NZ_FRBK01000036.1"/>
</dbReference>
<protein>
    <submittedName>
        <fullName evidence="5">Transglycosylase-like domain-containing protein</fullName>
    </submittedName>
</protein>